<gene>
    <name evidence="2" type="ORF">RB602_15360</name>
</gene>
<protein>
    <submittedName>
        <fullName evidence="2">Uncharacterized protein</fullName>
    </submittedName>
</protein>
<reference evidence="2 3" key="1">
    <citation type="submission" date="2023-10" db="EMBL/GenBank/DDBJ databases">
        <title>Complete genome sequence of a Sphingomonadaceae bacterium.</title>
        <authorList>
            <person name="Yan C."/>
        </authorList>
    </citation>
    <scope>NUCLEOTIDE SEQUENCE [LARGE SCALE GENOMIC DNA]</scope>
    <source>
        <strain evidence="2 3">SCSIO 66989</strain>
        <plasmid evidence="2 3">unnamed</plasmid>
    </source>
</reference>
<proteinExistence type="predicted"/>
<dbReference type="EMBL" id="CP136595">
    <property type="protein sequence ID" value="WOE76762.1"/>
    <property type="molecule type" value="Genomic_DNA"/>
</dbReference>
<dbReference type="RefSeq" id="WP_317084733.1">
    <property type="nucleotide sequence ID" value="NZ_CP136595.1"/>
</dbReference>
<evidence type="ECO:0000256" key="1">
    <source>
        <dbReference type="SAM" id="Phobius"/>
    </source>
</evidence>
<keyword evidence="3" id="KW-1185">Reference proteome</keyword>
<feature type="transmembrane region" description="Helical" evidence="1">
    <location>
        <begin position="75"/>
        <end position="97"/>
    </location>
</feature>
<keyword evidence="1" id="KW-1133">Transmembrane helix</keyword>
<name>A0AA97FBF0_9SPHN</name>
<sequence>MATTFDTDQLNVRKTMADIDAALSQASLHRAQQEQVLQEIQLARLTSKEMSENITRIEAEIAQRQMETKTERFKVLFTGIGAVAASIGAAVLLLRYFTTGG</sequence>
<keyword evidence="2" id="KW-0614">Plasmid</keyword>
<accession>A0AA97FBF0</accession>
<geneLocation type="plasmid" evidence="2 3">
    <name>unnamed</name>
</geneLocation>
<dbReference type="AlphaFoldDB" id="A0AA97FBF0"/>
<keyword evidence="1" id="KW-0472">Membrane</keyword>
<dbReference type="Proteomes" id="UP001302429">
    <property type="component" value="Plasmid unnamed"/>
</dbReference>
<evidence type="ECO:0000313" key="3">
    <source>
        <dbReference type="Proteomes" id="UP001302429"/>
    </source>
</evidence>
<keyword evidence="1" id="KW-0812">Transmembrane</keyword>
<dbReference type="KEGG" id="acoa:RB602_15360"/>
<evidence type="ECO:0000313" key="2">
    <source>
        <dbReference type="EMBL" id="WOE76762.1"/>
    </source>
</evidence>
<organism evidence="2 3">
    <name type="scientific">Alterisphingorhabdus coralli</name>
    <dbReference type="NCBI Taxonomy" id="3071408"/>
    <lineage>
        <taxon>Bacteria</taxon>
        <taxon>Pseudomonadati</taxon>
        <taxon>Pseudomonadota</taxon>
        <taxon>Alphaproteobacteria</taxon>
        <taxon>Sphingomonadales</taxon>
        <taxon>Sphingomonadaceae</taxon>
        <taxon>Alterisphingorhabdus (ex Yan et al. 2024)</taxon>
    </lineage>
</organism>